<dbReference type="InterPro" id="IPR008949">
    <property type="entry name" value="Isoprenoid_synthase_dom_sf"/>
</dbReference>
<dbReference type="GO" id="GO:0004659">
    <property type="term" value="F:prenyltransferase activity"/>
    <property type="evidence" value="ECO:0007669"/>
    <property type="project" value="InterPro"/>
</dbReference>
<dbReference type="InterPro" id="IPR000092">
    <property type="entry name" value="Polyprenyl_synt"/>
</dbReference>
<dbReference type="CDD" id="cd00685">
    <property type="entry name" value="Trans_IPPS_HT"/>
    <property type="match status" value="1"/>
</dbReference>
<keyword evidence="3 11" id="KW-0808">Transferase</keyword>
<evidence type="ECO:0000313" key="14">
    <source>
        <dbReference type="Proteomes" id="UP000054564"/>
    </source>
</evidence>
<evidence type="ECO:0000256" key="11">
    <source>
        <dbReference type="RuleBase" id="RU004466"/>
    </source>
</evidence>
<dbReference type="GO" id="GO:1990234">
    <property type="term" value="C:transferase complex"/>
    <property type="evidence" value="ECO:0007669"/>
    <property type="project" value="TreeGrafter"/>
</dbReference>
<dbReference type="GO" id="GO:0006744">
    <property type="term" value="P:ubiquinone biosynthetic process"/>
    <property type="evidence" value="ECO:0007669"/>
    <property type="project" value="TreeGrafter"/>
</dbReference>
<dbReference type="Gene3D" id="1.10.600.10">
    <property type="entry name" value="Farnesyl Diphosphate Synthase"/>
    <property type="match status" value="1"/>
</dbReference>
<gene>
    <name evidence="13" type="ORF">PSTG_04959</name>
</gene>
<feature type="compositionally biased region" description="Polar residues" evidence="12">
    <location>
        <begin position="119"/>
        <end position="137"/>
    </location>
</feature>
<dbReference type="Proteomes" id="UP000054564">
    <property type="component" value="Unassembled WGS sequence"/>
</dbReference>
<dbReference type="GO" id="GO:0008299">
    <property type="term" value="P:isoprenoid biosynthetic process"/>
    <property type="evidence" value="ECO:0007669"/>
    <property type="project" value="UniProtKB-KW"/>
</dbReference>
<comment type="caution">
    <text evidence="13">The sequence shown here is derived from an EMBL/GenBank/DDBJ whole genome shotgun (WGS) entry which is preliminary data.</text>
</comment>
<keyword evidence="5" id="KW-0460">Magnesium</keyword>
<evidence type="ECO:0000256" key="7">
    <source>
        <dbReference type="ARBA" id="ARBA00032380"/>
    </source>
</evidence>
<dbReference type="PROSITE" id="PS00444">
    <property type="entry name" value="POLYPRENYL_SYNTHASE_2"/>
    <property type="match status" value="1"/>
</dbReference>
<dbReference type="SFLD" id="SFLDS00005">
    <property type="entry name" value="Isoprenoid_Synthase_Type_I"/>
    <property type="match status" value="1"/>
</dbReference>
<evidence type="ECO:0000256" key="5">
    <source>
        <dbReference type="ARBA" id="ARBA00022842"/>
    </source>
</evidence>
<dbReference type="AlphaFoldDB" id="A0A0L0VS51"/>
<keyword evidence="14" id="KW-1185">Reference proteome</keyword>
<evidence type="ECO:0000256" key="12">
    <source>
        <dbReference type="SAM" id="MobiDB-lite"/>
    </source>
</evidence>
<evidence type="ECO:0000256" key="3">
    <source>
        <dbReference type="ARBA" id="ARBA00022679"/>
    </source>
</evidence>
<comment type="similarity">
    <text evidence="2 11">Belongs to the FPP/GGPP synthase family.</text>
</comment>
<dbReference type="OrthoDB" id="9927103at2759"/>
<dbReference type="InterPro" id="IPR033749">
    <property type="entry name" value="Polyprenyl_synt_CS"/>
</dbReference>
<evidence type="ECO:0000256" key="9">
    <source>
        <dbReference type="ARBA" id="ARBA00032448"/>
    </source>
</evidence>
<dbReference type="GO" id="GO:0046872">
    <property type="term" value="F:metal ion binding"/>
    <property type="evidence" value="ECO:0007669"/>
    <property type="project" value="UniProtKB-KW"/>
</dbReference>
<protein>
    <recommendedName>
        <fullName evidence="10">(2E,6E)-farnesyl diphosphate synthase</fullName>
    </recommendedName>
    <alternativeName>
        <fullName evidence="9">Dimethylallyltranstransferase</fullName>
    </alternativeName>
    <alternativeName>
        <fullName evidence="8">Farnesyl diphosphate synthase</fullName>
    </alternativeName>
    <alternativeName>
        <fullName evidence="7">Geranyltranstransferase</fullName>
    </alternativeName>
</protein>
<proteinExistence type="inferred from homology"/>
<dbReference type="STRING" id="1165861.A0A0L0VS51"/>
<organism evidence="13 14">
    <name type="scientific">Puccinia striiformis f. sp. tritici PST-78</name>
    <dbReference type="NCBI Taxonomy" id="1165861"/>
    <lineage>
        <taxon>Eukaryota</taxon>
        <taxon>Fungi</taxon>
        <taxon>Dikarya</taxon>
        <taxon>Basidiomycota</taxon>
        <taxon>Pucciniomycotina</taxon>
        <taxon>Pucciniomycetes</taxon>
        <taxon>Pucciniales</taxon>
        <taxon>Pucciniaceae</taxon>
        <taxon>Puccinia</taxon>
    </lineage>
</organism>
<dbReference type="PANTHER" id="PTHR12001">
    <property type="entry name" value="GERANYLGERANYL PYROPHOSPHATE SYNTHASE"/>
    <property type="match status" value="1"/>
</dbReference>
<name>A0A0L0VS51_9BASI</name>
<evidence type="ECO:0000256" key="1">
    <source>
        <dbReference type="ARBA" id="ARBA00001946"/>
    </source>
</evidence>
<dbReference type="Pfam" id="PF00348">
    <property type="entry name" value="polyprenyl_synt"/>
    <property type="match status" value="1"/>
</dbReference>
<dbReference type="PROSITE" id="PS00723">
    <property type="entry name" value="POLYPRENYL_SYNTHASE_1"/>
    <property type="match status" value="1"/>
</dbReference>
<dbReference type="EMBL" id="AJIL01000027">
    <property type="protein sequence ID" value="KNF01840.1"/>
    <property type="molecule type" value="Genomic_DNA"/>
</dbReference>
<keyword evidence="4" id="KW-0479">Metal-binding</keyword>
<reference evidence="14" key="1">
    <citation type="submission" date="2014-03" db="EMBL/GenBank/DDBJ databases">
        <title>The Genome Sequence of Puccinia striiformis f. sp. tritici PST-78.</title>
        <authorList>
            <consortium name="The Broad Institute Genome Sequencing Platform"/>
            <person name="Cuomo C."/>
            <person name="Hulbert S."/>
            <person name="Chen X."/>
            <person name="Walker B."/>
            <person name="Young S.K."/>
            <person name="Zeng Q."/>
            <person name="Gargeya S."/>
            <person name="Fitzgerald M."/>
            <person name="Haas B."/>
            <person name="Abouelleil A."/>
            <person name="Alvarado L."/>
            <person name="Arachchi H.M."/>
            <person name="Berlin A.M."/>
            <person name="Chapman S.B."/>
            <person name="Goldberg J."/>
            <person name="Griggs A."/>
            <person name="Gujja S."/>
            <person name="Hansen M."/>
            <person name="Howarth C."/>
            <person name="Imamovic A."/>
            <person name="Larimer J."/>
            <person name="McCowan C."/>
            <person name="Montmayeur A."/>
            <person name="Murphy C."/>
            <person name="Neiman D."/>
            <person name="Pearson M."/>
            <person name="Priest M."/>
            <person name="Roberts A."/>
            <person name="Saif S."/>
            <person name="Shea T."/>
            <person name="Sisk P."/>
            <person name="Sykes S."/>
            <person name="Wortman J."/>
            <person name="Nusbaum C."/>
            <person name="Birren B."/>
        </authorList>
    </citation>
    <scope>NUCLEOTIDE SEQUENCE [LARGE SCALE GENOMIC DNA]</scope>
    <source>
        <strain evidence="14">race PST-78</strain>
    </source>
</reference>
<evidence type="ECO:0000313" key="13">
    <source>
        <dbReference type="EMBL" id="KNF01840.1"/>
    </source>
</evidence>
<evidence type="ECO:0000256" key="8">
    <source>
        <dbReference type="ARBA" id="ARBA00032424"/>
    </source>
</evidence>
<evidence type="ECO:0000256" key="6">
    <source>
        <dbReference type="ARBA" id="ARBA00023229"/>
    </source>
</evidence>
<dbReference type="SUPFAM" id="SSF48576">
    <property type="entry name" value="Terpenoid synthases"/>
    <property type="match status" value="1"/>
</dbReference>
<evidence type="ECO:0000256" key="2">
    <source>
        <dbReference type="ARBA" id="ARBA00006706"/>
    </source>
</evidence>
<dbReference type="PANTHER" id="PTHR12001:SF69">
    <property type="entry name" value="ALL TRANS-POLYPRENYL-DIPHOSPHATE SYNTHASE PDSS1"/>
    <property type="match status" value="1"/>
</dbReference>
<accession>A0A0L0VS51</accession>
<feature type="region of interest" description="Disordered" evidence="12">
    <location>
        <begin position="114"/>
        <end position="137"/>
    </location>
</feature>
<evidence type="ECO:0000256" key="10">
    <source>
        <dbReference type="ARBA" id="ARBA00032873"/>
    </source>
</evidence>
<comment type="cofactor">
    <cofactor evidence="1">
        <name>Mg(2+)</name>
        <dbReference type="ChEBI" id="CHEBI:18420"/>
    </cofactor>
</comment>
<sequence>MASSSSRRVLFRLLSTSTQPAPAKLPQSITNSLSSIADPFTLLADELSHLKQNIRALLGSEHSTLNSIAKYYFASPNQGKHLRPLVILLIAQASATAQHDHHQDFDKINQPISRHDVLNDSNPNQPTSTEPVDQSTKILPTQRRLAEIAELIHVSSLLHDDVIDQAETRRGQISAPREFGSKLSVLAGDFLLARASLALSRLGNFEVIELISSIVSNLVEGELIQLESILNLPSSSTGDSSSTQQSITTFDDRLFEFYQRKNYLKTASLIAKTCRASVLLSNTTSNSHLVEASYEFGKHLGLAFQIVDDILDYTISDQSLGKAANGSDLKSGLITGPGLFAWKEFGHEFGDLVHRKFINPGDLDLAQLMVKKSDGIRKSFHLAKSHIQSSKSHLNAFEDSESKQALYSLCDLVLERSN</sequence>
<keyword evidence="6" id="KW-0414">Isoprene biosynthesis</keyword>
<evidence type="ECO:0000256" key="4">
    <source>
        <dbReference type="ARBA" id="ARBA00022723"/>
    </source>
</evidence>